<gene>
    <name evidence="1" type="ORF">BDQ94DRAFT_140165</name>
</gene>
<keyword evidence="2" id="KW-1185">Reference proteome</keyword>
<evidence type="ECO:0000313" key="2">
    <source>
        <dbReference type="Proteomes" id="UP000253729"/>
    </source>
</evidence>
<sequence length="88" mass="10018">MPFNFRRISRALAVYRCRSAPSAKRQSRPIHPIPRPAGVLRRLIARSLSVGHQTYSSPSFTLPPLPMLQSTWLGYYLLSWVKNNGPRA</sequence>
<proteinExistence type="predicted"/>
<dbReference type="RefSeq" id="XP_026628080.1">
    <property type="nucleotide sequence ID" value="XM_026765571.1"/>
</dbReference>
<organism evidence="1 2">
    <name type="scientific">Aspergillus welwitschiae</name>
    <dbReference type="NCBI Taxonomy" id="1341132"/>
    <lineage>
        <taxon>Eukaryota</taxon>
        <taxon>Fungi</taxon>
        <taxon>Dikarya</taxon>
        <taxon>Ascomycota</taxon>
        <taxon>Pezizomycotina</taxon>
        <taxon>Eurotiomycetes</taxon>
        <taxon>Eurotiomycetidae</taxon>
        <taxon>Eurotiales</taxon>
        <taxon>Aspergillaceae</taxon>
        <taxon>Aspergillus</taxon>
        <taxon>Aspergillus subgen. Circumdati</taxon>
    </lineage>
</organism>
<dbReference type="EMBL" id="KZ852041">
    <property type="protein sequence ID" value="RDH35058.1"/>
    <property type="molecule type" value="Genomic_DNA"/>
</dbReference>
<name>A0A3F3Q7A5_9EURO</name>
<protein>
    <submittedName>
        <fullName evidence="1">Uncharacterized protein</fullName>
    </submittedName>
</protein>
<dbReference type="GeneID" id="38133927"/>
<dbReference type="AlphaFoldDB" id="A0A3F3Q7A5"/>
<reference evidence="1 2" key="1">
    <citation type="submission" date="2018-07" db="EMBL/GenBank/DDBJ databases">
        <title>The genomes of Aspergillus section Nigri reveals drivers in fungal speciation.</title>
        <authorList>
            <consortium name="DOE Joint Genome Institute"/>
            <person name="Vesth T.C."/>
            <person name="Nybo J."/>
            <person name="Theobald S."/>
            <person name="Brandl J."/>
            <person name="Frisvad J.C."/>
            <person name="Nielsen K.F."/>
            <person name="Lyhne E.K."/>
            <person name="Kogle M.E."/>
            <person name="Kuo A."/>
            <person name="Riley R."/>
            <person name="Clum A."/>
            <person name="Nolan M."/>
            <person name="Lipzen A."/>
            <person name="Salamov A."/>
            <person name="Henrissat B."/>
            <person name="Wiebenga A."/>
            <person name="De vries R.P."/>
            <person name="Grigoriev I.V."/>
            <person name="Mortensen U.H."/>
            <person name="Andersen M.R."/>
            <person name="Baker S.E."/>
        </authorList>
    </citation>
    <scope>NUCLEOTIDE SEQUENCE [LARGE SCALE GENOMIC DNA]</scope>
    <source>
        <strain evidence="1 2">CBS 139.54b</strain>
    </source>
</reference>
<evidence type="ECO:0000313" key="1">
    <source>
        <dbReference type="EMBL" id="RDH35058.1"/>
    </source>
</evidence>
<dbReference type="Proteomes" id="UP000253729">
    <property type="component" value="Unassembled WGS sequence"/>
</dbReference>
<accession>A0A3F3Q7A5</accession>